<feature type="region of interest" description="Disordered" evidence="7">
    <location>
        <begin position="203"/>
        <end position="250"/>
    </location>
</feature>
<dbReference type="SUPFAM" id="SSF51905">
    <property type="entry name" value="FAD/NAD(P)-binding domain"/>
    <property type="match status" value="1"/>
</dbReference>
<dbReference type="GO" id="GO:0004497">
    <property type="term" value="F:monooxygenase activity"/>
    <property type="evidence" value="ECO:0007669"/>
    <property type="project" value="UniProtKB-KW"/>
</dbReference>
<dbReference type="Gene3D" id="3.50.50.60">
    <property type="entry name" value="FAD/NAD(P)-binding domain"/>
    <property type="match status" value="1"/>
</dbReference>
<evidence type="ECO:0000256" key="3">
    <source>
        <dbReference type="ARBA" id="ARBA00022630"/>
    </source>
</evidence>
<evidence type="ECO:0000256" key="6">
    <source>
        <dbReference type="ARBA" id="ARBA00023033"/>
    </source>
</evidence>
<dbReference type="EMBL" id="JAKJXP020000089">
    <property type="protein sequence ID" value="KAK7747678.1"/>
    <property type="molecule type" value="Genomic_DNA"/>
</dbReference>
<evidence type="ECO:0000259" key="8">
    <source>
        <dbReference type="Pfam" id="PF01494"/>
    </source>
</evidence>
<comment type="pathway">
    <text evidence="1">Secondary metabolite biosynthesis.</text>
</comment>
<sequence length="331" mass="34619">MAAPQRPPTVLIIGCGIAGPVLAVLLKRKGYHPIIFEKVRALGDAGASLMLMPNGMKVLDLVGLNAADLGSGSGSGSGSSFPLDACEDRAASSGGSSSTEGQNASSPPPLVLGSSALPSTFRQKYGQPAVGVKRADLNLALKRLAADGAGIEVREGWALESISEDAAAAAVTARFANGEVARGDFLVGCDGIKSASRDALLEMQRQRQEGSGAEPETEPPPPPPPSFTGLTQTSGFSPTPASLGTTTANGDKRSVMRNWFGEGAHAIAYPVSRTHVSWAVTLPEEQEAAARESWRLYGGDEREEVKRRLLDVLEQKGFEAPVLEMVRSAER</sequence>
<feature type="region of interest" description="Disordered" evidence="7">
    <location>
        <begin position="73"/>
        <end position="113"/>
    </location>
</feature>
<dbReference type="GO" id="GO:0071949">
    <property type="term" value="F:FAD binding"/>
    <property type="evidence" value="ECO:0007669"/>
    <property type="project" value="InterPro"/>
</dbReference>
<dbReference type="InterPro" id="IPR036188">
    <property type="entry name" value="FAD/NAD-bd_sf"/>
</dbReference>
<dbReference type="InterPro" id="IPR050493">
    <property type="entry name" value="FAD-dep_Monooxygenase_BioMet"/>
</dbReference>
<evidence type="ECO:0000256" key="7">
    <source>
        <dbReference type="SAM" id="MobiDB-lite"/>
    </source>
</evidence>
<keyword evidence="10" id="KW-1185">Reference proteome</keyword>
<comment type="caution">
    <text evidence="9">The sequence shown here is derived from an EMBL/GenBank/DDBJ whole genome shotgun (WGS) entry which is preliminary data.</text>
</comment>
<evidence type="ECO:0000256" key="2">
    <source>
        <dbReference type="ARBA" id="ARBA00007992"/>
    </source>
</evidence>
<evidence type="ECO:0000313" key="10">
    <source>
        <dbReference type="Proteomes" id="UP001320420"/>
    </source>
</evidence>
<dbReference type="PRINTS" id="PR00420">
    <property type="entry name" value="RNGMNOXGNASE"/>
</dbReference>
<dbReference type="InterPro" id="IPR002938">
    <property type="entry name" value="FAD-bd"/>
</dbReference>
<keyword evidence="5" id="KW-0560">Oxidoreductase</keyword>
<protein>
    <recommendedName>
        <fullName evidence="8">FAD-binding domain-containing protein</fullName>
    </recommendedName>
</protein>
<reference evidence="9 10" key="1">
    <citation type="submission" date="2024-02" db="EMBL/GenBank/DDBJ databases">
        <title>De novo assembly and annotation of 12 fungi associated with fruit tree decline syndrome in Ontario, Canada.</title>
        <authorList>
            <person name="Sulman M."/>
            <person name="Ellouze W."/>
            <person name="Ilyukhin E."/>
        </authorList>
    </citation>
    <scope>NUCLEOTIDE SEQUENCE [LARGE SCALE GENOMIC DNA]</scope>
    <source>
        <strain evidence="9 10">M11/M66-122</strain>
    </source>
</reference>
<feature type="non-terminal residue" evidence="9">
    <location>
        <position position="331"/>
    </location>
</feature>
<keyword evidence="6" id="KW-0503">Monooxygenase</keyword>
<dbReference type="Pfam" id="PF01494">
    <property type="entry name" value="FAD_binding_3"/>
    <property type="match status" value="1"/>
</dbReference>
<proteinExistence type="inferred from homology"/>
<dbReference type="PANTHER" id="PTHR13789:SF309">
    <property type="entry name" value="PUTATIVE (AFU_ORTHOLOGUE AFUA_6G14510)-RELATED"/>
    <property type="match status" value="1"/>
</dbReference>
<dbReference type="AlphaFoldDB" id="A0AAN9YJR8"/>
<comment type="similarity">
    <text evidence="2">Belongs to the paxM FAD-dependent monooxygenase family.</text>
</comment>
<dbReference type="PANTHER" id="PTHR13789">
    <property type="entry name" value="MONOOXYGENASE"/>
    <property type="match status" value="1"/>
</dbReference>
<dbReference type="Proteomes" id="UP001320420">
    <property type="component" value="Unassembled WGS sequence"/>
</dbReference>
<evidence type="ECO:0000256" key="1">
    <source>
        <dbReference type="ARBA" id="ARBA00005179"/>
    </source>
</evidence>
<gene>
    <name evidence="9" type="ORF">SLS62_009004</name>
</gene>
<name>A0AAN9YJR8_9PEZI</name>
<organism evidence="9 10">
    <name type="scientific">Diatrype stigma</name>
    <dbReference type="NCBI Taxonomy" id="117547"/>
    <lineage>
        <taxon>Eukaryota</taxon>
        <taxon>Fungi</taxon>
        <taxon>Dikarya</taxon>
        <taxon>Ascomycota</taxon>
        <taxon>Pezizomycotina</taxon>
        <taxon>Sordariomycetes</taxon>
        <taxon>Xylariomycetidae</taxon>
        <taxon>Xylariales</taxon>
        <taxon>Diatrypaceae</taxon>
        <taxon>Diatrype</taxon>
    </lineage>
</organism>
<feature type="compositionally biased region" description="Polar residues" evidence="7">
    <location>
        <begin position="228"/>
        <end position="249"/>
    </location>
</feature>
<evidence type="ECO:0000313" key="9">
    <source>
        <dbReference type="EMBL" id="KAK7747678.1"/>
    </source>
</evidence>
<evidence type="ECO:0000256" key="4">
    <source>
        <dbReference type="ARBA" id="ARBA00022827"/>
    </source>
</evidence>
<feature type="domain" description="FAD-binding" evidence="8">
    <location>
        <begin position="9"/>
        <end position="200"/>
    </location>
</feature>
<keyword evidence="3" id="KW-0285">Flavoprotein</keyword>
<accession>A0AAN9YJR8</accession>
<keyword evidence="4" id="KW-0274">FAD</keyword>
<evidence type="ECO:0000256" key="5">
    <source>
        <dbReference type="ARBA" id="ARBA00023002"/>
    </source>
</evidence>